<feature type="region of interest" description="Disordered" evidence="1">
    <location>
        <begin position="142"/>
        <end position="164"/>
    </location>
</feature>
<gene>
    <name evidence="3" type="ORF">C8A05DRAFT_39175</name>
</gene>
<comment type="caution">
    <text evidence="3">The sequence shown here is derived from an EMBL/GenBank/DDBJ whole genome shotgun (WGS) entry which is preliminary data.</text>
</comment>
<feature type="compositionally biased region" description="Pro residues" evidence="1">
    <location>
        <begin position="46"/>
        <end position="59"/>
    </location>
</feature>
<feature type="chain" id="PRO_5042834671" evidence="2">
    <location>
        <begin position="23"/>
        <end position="204"/>
    </location>
</feature>
<dbReference type="AlphaFoldDB" id="A0AAN6MA88"/>
<dbReference type="Proteomes" id="UP001303889">
    <property type="component" value="Unassembled WGS sequence"/>
</dbReference>
<feature type="region of interest" description="Disordered" evidence="1">
    <location>
        <begin position="27"/>
        <end position="72"/>
    </location>
</feature>
<keyword evidence="4" id="KW-1185">Reference proteome</keyword>
<feature type="signal peptide" evidence="2">
    <location>
        <begin position="1"/>
        <end position="22"/>
    </location>
</feature>
<keyword evidence="2" id="KW-0732">Signal</keyword>
<sequence length="204" mass="20852">MFFATPLLFLASCLSIIPAVGAVTTNSPPTSTATIPDSINHNPINNPTPTPPPPPPITPNPNFNPTNQSPNPLPHLDLIKRVLLTSTAIPASGCTLTKRIPKPARHAPSSSTTSTITSFVNCRGCVTATAVAVGYVPGRGAGPAWRRPPGQGANGEGGQEGKGGMVVQSVTGAVVYRCLGMPGEAGGRGHGGRTRPVEPTVIES</sequence>
<feature type="compositionally biased region" description="Gly residues" evidence="1">
    <location>
        <begin position="152"/>
        <end position="164"/>
    </location>
</feature>
<evidence type="ECO:0000313" key="3">
    <source>
        <dbReference type="EMBL" id="KAK3897277.1"/>
    </source>
</evidence>
<protein>
    <submittedName>
        <fullName evidence="3">Uncharacterized protein</fullName>
    </submittedName>
</protein>
<evidence type="ECO:0000313" key="4">
    <source>
        <dbReference type="Proteomes" id="UP001303889"/>
    </source>
</evidence>
<evidence type="ECO:0000256" key="2">
    <source>
        <dbReference type="SAM" id="SignalP"/>
    </source>
</evidence>
<feature type="compositionally biased region" description="Low complexity" evidence="1">
    <location>
        <begin position="60"/>
        <end position="70"/>
    </location>
</feature>
<reference evidence="3" key="1">
    <citation type="journal article" date="2023" name="Mol. Phylogenet. Evol.">
        <title>Genome-scale phylogeny and comparative genomics of the fungal order Sordariales.</title>
        <authorList>
            <person name="Hensen N."/>
            <person name="Bonometti L."/>
            <person name="Westerberg I."/>
            <person name="Brannstrom I.O."/>
            <person name="Guillou S."/>
            <person name="Cros-Aarteil S."/>
            <person name="Calhoun S."/>
            <person name="Haridas S."/>
            <person name="Kuo A."/>
            <person name="Mondo S."/>
            <person name="Pangilinan J."/>
            <person name="Riley R."/>
            <person name="LaButti K."/>
            <person name="Andreopoulos B."/>
            <person name="Lipzen A."/>
            <person name="Chen C."/>
            <person name="Yan M."/>
            <person name="Daum C."/>
            <person name="Ng V."/>
            <person name="Clum A."/>
            <person name="Steindorff A."/>
            <person name="Ohm R.A."/>
            <person name="Martin F."/>
            <person name="Silar P."/>
            <person name="Natvig D.O."/>
            <person name="Lalanne C."/>
            <person name="Gautier V."/>
            <person name="Ament-Velasquez S.L."/>
            <person name="Kruys A."/>
            <person name="Hutchinson M.I."/>
            <person name="Powell A.J."/>
            <person name="Barry K."/>
            <person name="Miller A.N."/>
            <person name="Grigoriev I.V."/>
            <person name="Debuchy R."/>
            <person name="Gladieux P."/>
            <person name="Hiltunen Thoren M."/>
            <person name="Johannesson H."/>
        </authorList>
    </citation>
    <scope>NUCLEOTIDE SEQUENCE</scope>
    <source>
        <strain evidence="3">CBS 103.79</strain>
    </source>
</reference>
<dbReference type="EMBL" id="MU856212">
    <property type="protein sequence ID" value="KAK3897277.1"/>
    <property type="molecule type" value="Genomic_DNA"/>
</dbReference>
<feature type="compositionally biased region" description="Polar residues" evidence="1">
    <location>
        <begin position="27"/>
        <end position="37"/>
    </location>
</feature>
<accession>A0AAN6MA88</accession>
<evidence type="ECO:0000256" key="1">
    <source>
        <dbReference type="SAM" id="MobiDB-lite"/>
    </source>
</evidence>
<organism evidence="3 4">
    <name type="scientific">Staphylotrichum tortipilum</name>
    <dbReference type="NCBI Taxonomy" id="2831512"/>
    <lineage>
        <taxon>Eukaryota</taxon>
        <taxon>Fungi</taxon>
        <taxon>Dikarya</taxon>
        <taxon>Ascomycota</taxon>
        <taxon>Pezizomycotina</taxon>
        <taxon>Sordariomycetes</taxon>
        <taxon>Sordariomycetidae</taxon>
        <taxon>Sordariales</taxon>
        <taxon>Chaetomiaceae</taxon>
        <taxon>Staphylotrichum</taxon>
    </lineage>
</organism>
<proteinExistence type="predicted"/>
<name>A0AAN6MA88_9PEZI</name>
<reference evidence="3" key="2">
    <citation type="submission" date="2023-05" db="EMBL/GenBank/DDBJ databases">
        <authorList>
            <consortium name="Lawrence Berkeley National Laboratory"/>
            <person name="Steindorff A."/>
            <person name="Hensen N."/>
            <person name="Bonometti L."/>
            <person name="Westerberg I."/>
            <person name="Brannstrom I.O."/>
            <person name="Guillou S."/>
            <person name="Cros-Aarteil S."/>
            <person name="Calhoun S."/>
            <person name="Haridas S."/>
            <person name="Kuo A."/>
            <person name="Mondo S."/>
            <person name="Pangilinan J."/>
            <person name="Riley R."/>
            <person name="Labutti K."/>
            <person name="Andreopoulos B."/>
            <person name="Lipzen A."/>
            <person name="Chen C."/>
            <person name="Yanf M."/>
            <person name="Daum C."/>
            <person name="Ng V."/>
            <person name="Clum A."/>
            <person name="Ohm R."/>
            <person name="Martin F."/>
            <person name="Silar P."/>
            <person name="Natvig D."/>
            <person name="Lalanne C."/>
            <person name="Gautier V."/>
            <person name="Ament-Velasquez S.L."/>
            <person name="Kruys A."/>
            <person name="Hutchinson M.I."/>
            <person name="Powell A.J."/>
            <person name="Barry K."/>
            <person name="Miller A.N."/>
            <person name="Grigoriev I.V."/>
            <person name="Debuchy R."/>
            <person name="Gladieux P."/>
            <person name="Thoren M.H."/>
            <person name="Johannesson H."/>
        </authorList>
    </citation>
    <scope>NUCLEOTIDE SEQUENCE</scope>
    <source>
        <strain evidence="3">CBS 103.79</strain>
    </source>
</reference>
<feature type="region of interest" description="Disordered" evidence="1">
    <location>
        <begin position="184"/>
        <end position="204"/>
    </location>
</feature>